<sequence length="87" mass="10219">MKKRLQSEEAKKIAISSLGYDHGINLDDIDLTRDLMTDKEVEKIFGISYRTLCNHRKKGLIKYFKMGSKTMYIKQILTMDILKIYND</sequence>
<dbReference type="EMBL" id="JPLY01000005">
    <property type="protein sequence ID" value="KFC19041.1"/>
    <property type="molecule type" value="Genomic_DNA"/>
</dbReference>
<accession>A0A085B996</accession>
<dbReference type="Proteomes" id="UP000028623">
    <property type="component" value="Unassembled WGS sequence"/>
</dbReference>
<dbReference type="OrthoDB" id="1274929at2"/>
<keyword evidence="2" id="KW-1185">Reference proteome</keyword>
<name>A0A085B996_9FLAO</name>
<dbReference type="InterPro" id="IPR009061">
    <property type="entry name" value="DNA-bd_dom_put_sf"/>
</dbReference>
<reference evidence="1 2" key="1">
    <citation type="submission" date="2014-07" db="EMBL/GenBank/DDBJ databases">
        <title>Epilithonimonas lactis LMG 22401 Genome.</title>
        <authorList>
            <person name="Pipes S.E."/>
            <person name="Stropko S.J."/>
        </authorList>
    </citation>
    <scope>NUCLEOTIDE SEQUENCE [LARGE SCALE GENOMIC DNA]</scope>
    <source>
        <strain evidence="1 2">LMG 24401</strain>
    </source>
</reference>
<proteinExistence type="predicted"/>
<dbReference type="AlphaFoldDB" id="A0A085B996"/>
<dbReference type="SUPFAM" id="SSF46955">
    <property type="entry name" value="Putative DNA-binding domain"/>
    <property type="match status" value="1"/>
</dbReference>
<protein>
    <recommendedName>
        <fullName evidence="3">Helix-turn-helix domain-containing protein</fullName>
    </recommendedName>
</protein>
<gene>
    <name evidence="1" type="ORF">IO89_16115</name>
</gene>
<evidence type="ECO:0008006" key="3">
    <source>
        <dbReference type="Google" id="ProtNLM"/>
    </source>
</evidence>
<dbReference type="RefSeq" id="WP_034978434.1">
    <property type="nucleotide sequence ID" value="NZ_FOFI01000005.1"/>
</dbReference>
<organism evidence="1 2">
    <name type="scientific">Epilithonimonas lactis</name>
    <dbReference type="NCBI Taxonomy" id="421072"/>
    <lineage>
        <taxon>Bacteria</taxon>
        <taxon>Pseudomonadati</taxon>
        <taxon>Bacteroidota</taxon>
        <taxon>Flavobacteriia</taxon>
        <taxon>Flavobacteriales</taxon>
        <taxon>Weeksellaceae</taxon>
        <taxon>Chryseobacterium group</taxon>
        <taxon>Epilithonimonas</taxon>
    </lineage>
</organism>
<comment type="caution">
    <text evidence="1">The sequence shown here is derived from an EMBL/GenBank/DDBJ whole genome shotgun (WGS) entry which is preliminary data.</text>
</comment>
<evidence type="ECO:0000313" key="2">
    <source>
        <dbReference type="Proteomes" id="UP000028623"/>
    </source>
</evidence>
<evidence type="ECO:0000313" key="1">
    <source>
        <dbReference type="EMBL" id="KFC19041.1"/>
    </source>
</evidence>